<dbReference type="GO" id="GO:0003677">
    <property type="term" value="F:DNA binding"/>
    <property type="evidence" value="ECO:0007669"/>
    <property type="project" value="UniProtKB-KW"/>
</dbReference>
<dbReference type="Gene3D" id="2.170.150.80">
    <property type="entry name" value="NAC domain"/>
    <property type="match status" value="1"/>
</dbReference>
<proteinExistence type="predicted"/>
<dbReference type="SUPFAM" id="SSF101941">
    <property type="entry name" value="NAC domain"/>
    <property type="match status" value="1"/>
</dbReference>
<name>A0AAJ6U5F8_POPEU</name>
<protein>
    <submittedName>
        <fullName evidence="8">NAC domain-containing protein 72-like</fullName>
    </submittedName>
</protein>
<dbReference type="PANTHER" id="PTHR31744:SF210">
    <property type="entry name" value="NAC DOMAIN-CONTAINING PROTEIN 86-LIKE"/>
    <property type="match status" value="1"/>
</dbReference>
<dbReference type="RefSeq" id="XP_011022982.1">
    <property type="nucleotide sequence ID" value="XM_011024680.1"/>
</dbReference>
<keyword evidence="3" id="KW-0238">DNA-binding</keyword>
<gene>
    <name evidence="8" type="primary">LOC105124600</name>
</gene>
<dbReference type="GO" id="GO:0006355">
    <property type="term" value="P:regulation of DNA-templated transcription"/>
    <property type="evidence" value="ECO:0007669"/>
    <property type="project" value="InterPro"/>
</dbReference>
<dbReference type="Proteomes" id="UP000694918">
    <property type="component" value="Unplaced"/>
</dbReference>
<dbReference type="GO" id="GO:0005634">
    <property type="term" value="C:nucleus"/>
    <property type="evidence" value="ECO:0007669"/>
    <property type="project" value="UniProtKB-SubCell"/>
</dbReference>
<dbReference type="PROSITE" id="PS51005">
    <property type="entry name" value="NAC"/>
    <property type="match status" value="1"/>
</dbReference>
<keyword evidence="4" id="KW-0804">Transcription</keyword>
<keyword evidence="2" id="KW-0805">Transcription regulation</keyword>
<evidence type="ECO:0000256" key="1">
    <source>
        <dbReference type="ARBA" id="ARBA00004123"/>
    </source>
</evidence>
<evidence type="ECO:0000313" key="7">
    <source>
        <dbReference type="Proteomes" id="UP000694918"/>
    </source>
</evidence>
<sequence>MGRNSSLPPGFRFHPTDVELVKYYLKRKVLGKKFHFQAIAEIEINKYAPWDLPNKSCLRTRDLKWFFFCPTEKKYASGVRKKRATDIGYWKTTGKDRSVQYKNEVVGMIKTLVFHIGKAPKGDRTDWVMYEYRLEEKELTDKGIAQDEYVLCVIFKKDGPGPKNGAQYGAPFDEDEWDDGDDEVEKEVNAQPAILPALMDAPAFMLPNNPNMSIATSSCVPESTCTGPLISCPSRAPSTACTTLPRVSNDDVASTEALQVVHGGVNGGEADSSDMPAFQQPCNPNSFILASSSSYVPENTCSAYIPSVGATQVEAPQIVDENDDILSLLAMFDNDNTKSVDFGGIAEPETDIFQNLGDLATPEGGGDGIPISQYFMDPMLPGGNADFLELMDLDTPLHRSWGK</sequence>
<evidence type="ECO:0000256" key="5">
    <source>
        <dbReference type="ARBA" id="ARBA00023242"/>
    </source>
</evidence>
<reference evidence="8" key="1">
    <citation type="submission" date="2025-08" db="UniProtKB">
        <authorList>
            <consortium name="RefSeq"/>
        </authorList>
    </citation>
    <scope>IDENTIFICATION</scope>
</reference>
<dbReference type="Pfam" id="PF02365">
    <property type="entry name" value="NAM"/>
    <property type="match status" value="1"/>
</dbReference>
<evidence type="ECO:0000313" key="8">
    <source>
        <dbReference type="RefSeq" id="XP_011022982.1"/>
    </source>
</evidence>
<evidence type="ECO:0000256" key="4">
    <source>
        <dbReference type="ARBA" id="ARBA00023163"/>
    </source>
</evidence>
<organism evidence="7 8">
    <name type="scientific">Populus euphratica</name>
    <name type="common">Euphrates poplar</name>
    <dbReference type="NCBI Taxonomy" id="75702"/>
    <lineage>
        <taxon>Eukaryota</taxon>
        <taxon>Viridiplantae</taxon>
        <taxon>Streptophyta</taxon>
        <taxon>Embryophyta</taxon>
        <taxon>Tracheophyta</taxon>
        <taxon>Spermatophyta</taxon>
        <taxon>Magnoliopsida</taxon>
        <taxon>eudicotyledons</taxon>
        <taxon>Gunneridae</taxon>
        <taxon>Pentapetalae</taxon>
        <taxon>rosids</taxon>
        <taxon>fabids</taxon>
        <taxon>Malpighiales</taxon>
        <taxon>Salicaceae</taxon>
        <taxon>Saliceae</taxon>
        <taxon>Populus</taxon>
    </lineage>
</organism>
<keyword evidence="7" id="KW-1185">Reference proteome</keyword>
<dbReference type="InterPro" id="IPR003441">
    <property type="entry name" value="NAC-dom"/>
</dbReference>
<evidence type="ECO:0000259" key="6">
    <source>
        <dbReference type="PROSITE" id="PS51005"/>
    </source>
</evidence>
<comment type="subcellular location">
    <subcellularLocation>
        <location evidence="1">Nucleus</location>
    </subcellularLocation>
</comment>
<dbReference type="InterPro" id="IPR036093">
    <property type="entry name" value="NAC_dom_sf"/>
</dbReference>
<feature type="domain" description="NAC" evidence="6">
    <location>
        <begin position="7"/>
        <end position="157"/>
    </location>
</feature>
<dbReference type="KEGG" id="peu:105124600"/>
<dbReference type="AlphaFoldDB" id="A0AAJ6U5F8"/>
<evidence type="ECO:0000256" key="2">
    <source>
        <dbReference type="ARBA" id="ARBA00023015"/>
    </source>
</evidence>
<dbReference type="GeneID" id="105124600"/>
<dbReference type="FunFam" id="2.170.150.80:FF:000002">
    <property type="entry name" value="Nac domain-containing protein 86"/>
    <property type="match status" value="1"/>
</dbReference>
<accession>A0AAJ6U5F8</accession>
<dbReference type="PANTHER" id="PTHR31744">
    <property type="entry name" value="PROTEIN CUP-SHAPED COTYLEDON 2-RELATED"/>
    <property type="match status" value="1"/>
</dbReference>
<evidence type="ECO:0000256" key="3">
    <source>
        <dbReference type="ARBA" id="ARBA00023125"/>
    </source>
</evidence>
<keyword evidence="5" id="KW-0539">Nucleus</keyword>